<reference evidence="1" key="1">
    <citation type="submission" date="2024-07" db="EMBL/GenBank/DDBJ databases">
        <title>Metagenome and Metagenome-Assembled Genomes of Archaea from a hot spring from the geothermal field of Los Azufres, Mexico.</title>
        <authorList>
            <person name="Marin-Paredes R."/>
            <person name="Martinez-Romero E."/>
            <person name="Servin-Garciduenas L.E."/>
        </authorList>
    </citation>
    <scope>NUCLEOTIDE SEQUENCE</scope>
</reference>
<name>A0ACC6UZT3_9CREN</name>
<keyword evidence="1" id="KW-0808">Transferase</keyword>
<evidence type="ECO:0000313" key="2">
    <source>
        <dbReference type="Proteomes" id="UP000033636"/>
    </source>
</evidence>
<sequence length="219" mass="23643">MIVLKISGKIFDEENLIKEYINIIKKHIDRGVIVTGGGETARRYIERARGLGASNYFLDLIGIEVSRLNALVLIAGLGDEAYPKPAESLVELKSALSTSRYVVLGGLQPGQSTATVASLAAEAAGARALINCSAVDAIYEEDPRRNPAAKKYDEIKASELIALLKSRALPGTYELADVWSLEILRRSGIPMYVVDGRRPVLLADVLTGRGRPGTIVLPE</sequence>
<keyword evidence="1" id="KW-0418">Kinase</keyword>
<dbReference type="EMBL" id="JZWT02000006">
    <property type="protein sequence ID" value="MFB6490218.1"/>
    <property type="molecule type" value="Genomic_DNA"/>
</dbReference>
<dbReference type="Proteomes" id="UP000033636">
    <property type="component" value="Unassembled WGS sequence"/>
</dbReference>
<proteinExistence type="predicted"/>
<evidence type="ECO:0000313" key="1">
    <source>
        <dbReference type="EMBL" id="MFB6490218.1"/>
    </source>
</evidence>
<gene>
    <name evidence="1" type="primary">pyrH</name>
    <name evidence="1" type="ORF">TU35_003045</name>
</gene>
<protein>
    <submittedName>
        <fullName evidence="1">UMP kinase</fullName>
        <ecNumber evidence="1">2.7.4.22</ecNumber>
    </submittedName>
</protein>
<comment type="caution">
    <text evidence="1">The sequence shown here is derived from an EMBL/GenBank/DDBJ whole genome shotgun (WGS) entry which is preliminary data.</text>
</comment>
<accession>A0ACC6UZT3</accession>
<organism evidence="1 2">
    <name type="scientific">Thermoproteus sp. AZ2</name>
    <dbReference type="NCBI Taxonomy" id="1609232"/>
    <lineage>
        <taxon>Archaea</taxon>
        <taxon>Thermoproteota</taxon>
        <taxon>Thermoprotei</taxon>
        <taxon>Thermoproteales</taxon>
        <taxon>Thermoproteaceae</taxon>
        <taxon>Thermoproteus</taxon>
    </lineage>
</organism>
<dbReference type="EC" id="2.7.4.22" evidence="1"/>